<dbReference type="Pfam" id="PF03613">
    <property type="entry name" value="EIID-AGA"/>
    <property type="match status" value="1"/>
</dbReference>
<dbReference type="AlphaFoldDB" id="A0A4P8INH6"/>
<evidence type="ECO:0000256" key="4">
    <source>
        <dbReference type="ARBA" id="ARBA00022597"/>
    </source>
</evidence>
<feature type="transmembrane region" description="Helical" evidence="9">
    <location>
        <begin position="260"/>
        <end position="277"/>
    </location>
</feature>
<keyword evidence="6 9" id="KW-0812">Transmembrane</keyword>
<evidence type="ECO:0000256" key="6">
    <source>
        <dbReference type="ARBA" id="ARBA00022692"/>
    </source>
</evidence>
<accession>A0A4P8INH6</accession>
<keyword evidence="4" id="KW-0762">Sugar transport</keyword>
<evidence type="ECO:0000256" key="9">
    <source>
        <dbReference type="SAM" id="Phobius"/>
    </source>
</evidence>
<keyword evidence="11" id="KW-1185">Reference proteome</keyword>
<dbReference type="PANTHER" id="PTHR32502">
    <property type="entry name" value="N-ACETYLGALACTOSAMINE PERMEASE II COMPONENT-RELATED"/>
    <property type="match status" value="1"/>
</dbReference>
<keyword evidence="8 9" id="KW-0472">Membrane</keyword>
<evidence type="ECO:0000256" key="7">
    <source>
        <dbReference type="ARBA" id="ARBA00022989"/>
    </source>
</evidence>
<keyword evidence="7 9" id="KW-1133">Transmembrane helix</keyword>
<feature type="transmembrane region" description="Helical" evidence="9">
    <location>
        <begin position="236"/>
        <end position="253"/>
    </location>
</feature>
<dbReference type="PROSITE" id="PS51108">
    <property type="entry name" value="PTS_EIID"/>
    <property type="match status" value="1"/>
</dbReference>
<dbReference type="OrthoDB" id="9795582at2"/>
<comment type="subcellular location">
    <subcellularLocation>
        <location evidence="1">Cell membrane</location>
        <topology evidence="1">Multi-pass membrane protein</topology>
    </subcellularLocation>
</comment>
<keyword evidence="5" id="KW-0598">Phosphotransferase system</keyword>
<dbReference type="InterPro" id="IPR050303">
    <property type="entry name" value="GatZ_KbaZ_carbometab"/>
</dbReference>
<evidence type="ECO:0000256" key="8">
    <source>
        <dbReference type="ARBA" id="ARBA00023136"/>
    </source>
</evidence>
<dbReference type="RefSeq" id="WP_137329899.1">
    <property type="nucleotide sequence ID" value="NZ_CP040058.1"/>
</dbReference>
<dbReference type="KEGG" id="arf:AR1Y2_3265"/>
<dbReference type="EMBL" id="CP040058">
    <property type="protein sequence ID" value="QCP36719.1"/>
    <property type="molecule type" value="Genomic_DNA"/>
</dbReference>
<dbReference type="InterPro" id="IPR004704">
    <property type="entry name" value="PTS_IID_man"/>
</dbReference>
<dbReference type="GO" id="GO:0009401">
    <property type="term" value="P:phosphoenolpyruvate-dependent sugar phosphotransferase system"/>
    <property type="evidence" value="ECO:0007669"/>
    <property type="project" value="UniProtKB-KW"/>
</dbReference>
<keyword evidence="3" id="KW-1003">Cell membrane</keyword>
<evidence type="ECO:0000256" key="1">
    <source>
        <dbReference type="ARBA" id="ARBA00004651"/>
    </source>
</evidence>
<gene>
    <name evidence="10" type="ORF">AR1Y2_3265</name>
</gene>
<dbReference type="GO" id="GO:0005886">
    <property type="term" value="C:plasma membrane"/>
    <property type="evidence" value="ECO:0007669"/>
    <property type="project" value="UniProtKB-SubCell"/>
</dbReference>
<keyword evidence="2" id="KW-0813">Transport</keyword>
<dbReference type="PANTHER" id="PTHR32502:SF5">
    <property type="entry name" value="N-ACETYLGALACTOSAMINE PERMEASE IID COMPONENT-RELATED"/>
    <property type="match status" value="1"/>
</dbReference>
<reference evidence="10 11" key="1">
    <citation type="submission" date="2019-05" db="EMBL/GenBank/DDBJ databases">
        <title>Complete genome sequencing of Anaerostipes rhamnosivorans.</title>
        <authorList>
            <person name="Bui T.P.N."/>
            <person name="de Vos W.M."/>
        </authorList>
    </citation>
    <scope>NUCLEOTIDE SEQUENCE [LARGE SCALE GENOMIC DNA]</scope>
    <source>
        <strain evidence="10 11">1y2</strain>
    </source>
</reference>
<evidence type="ECO:0000256" key="5">
    <source>
        <dbReference type="ARBA" id="ARBA00022683"/>
    </source>
</evidence>
<dbReference type="Proteomes" id="UP000298653">
    <property type="component" value="Chromosome"/>
</dbReference>
<evidence type="ECO:0000313" key="11">
    <source>
        <dbReference type="Proteomes" id="UP000298653"/>
    </source>
</evidence>
<evidence type="ECO:0000256" key="2">
    <source>
        <dbReference type="ARBA" id="ARBA00022448"/>
    </source>
</evidence>
<evidence type="ECO:0000313" key="10">
    <source>
        <dbReference type="EMBL" id="QCP36719.1"/>
    </source>
</evidence>
<protein>
    <submittedName>
        <fullName evidence="10">PTS system, mannose-specific IID component</fullName>
    </submittedName>
</protein>
<evidence type="ECO:0000256" key="3">
    <source>
        <dbReference type="ARBA" id="ARBA00022475"/>
    </source>
</evidence>
<name>A0A4P8INH6_9FIRM</name>
<feature type="transmembrane region" description="Helical" evidence="9">
    <location>
        <begin position="196"/>
        <end position="216"/>
    </location>
</feature>
<sequence length="280" mass="30608">MSEKINIKEAVEVESREDSVLTKKDIDKAYFRWWLTAEISANYERMQGLAYGASMIPVLEKLYPKKEELSEALKRHLAFFNTEATWGSMIFGSAIAMEEERAKHKEMPGEMITSYKTGLMGPVAGIGDTVDLATIFTLVSAFCCSFAVKGSLAAPIIMFLLGTAMYVEGLIFHRLGYKMGRSSVKNIMSSGTLKDVINGANMIGMFMMGALSAGLVSLSTVAKTKSFNLQETLDSIAPGILPLLVIFLAYYGLKGRKMSAPKIVILIILICVVGSLVKVL</sequence>
<proteinExistence type="predicted"/>
<feature type="transmembrane region" description="Helical" evidence="9">
    <location>
        <begin position="154"/>
        <end position="175"/>
    </location>
</feature>
<organism evidence="10 11">
    <name type="scientific">Anaerostipes rhamnosivorans</name>
    <dbReference type="NCBI Taxonomy" id="1229621"/>
    <lineage>
        <taxon>Bacteria</taxon>
        <taxon>Bacillati</taxon>
        <taxon>Bacillota</taxon>
        <taxon>Clostridia</taxon>
        <taxon>Lachnospirales</taxon>
        <taxon>Lachnospiraceae</taxon>
        <taxon>Anaerostipes</taxon>
    </lineage>
</organism>